<evidence type="ECO:0000313" key="6">
    <source>
        <dbReference type="Proteomes" id="UP000031443"/>
    </source>
</evidence>
<feature type="repeat" description="ANK" evidence="3">
    <location>
        <begin position="141"/>
        <end position="173"/>
    </location>
</feature>
<evidence type="ECO:0000313" key="5">
    <source>
        <dbReference type="EMBL" id="EMP32229.1"/>
    </source>
</evidence>
<dbReference type="Gene3D" id="1.25.40.20">
    <property type="entry name" value="Ankyrin repeat-containing domain"/>
    <property type="match status" value="1"/>
</dbReference>
<dbReference type="PROSITE" id="PS50088">
    <property type="entry name" value="ANK_REPEAT"/>
    <property type="match status" value="2"/>
</dbReference>
<gene>
    <name evidence="5" type="ORF">UY3_10638</name>
</gene>
<evidence type="ECO:0000256" key="1">
    <source>
        <dbReference type="ARBA" id="ARBA00022737"/>
    </source>
</evidence>
<feature type="region of interest" description="Disordered" evidence="4">
    <location>
        <begin position="1"/>
        <end position="21"/>
    </location>
</feature>
<name>M7B533_CHEMY</name>
<accession>M7B533</accession>
<dbReference type="InterPro" id="IPR050776">
    <property type="entry name" value="Ank_Repeat/CDKN_Inhibitor"/>
</dbReference>
<evidence type="ECO:0000256" key="3">
    <source>
        <dbReference type="PROSITE-ProRule" id="PRU00023"/>
    </source>
</evidence>
<dbReference type="SMART" id="SM00248">
    <property type="entry name" value="ANK"/>
    <property type="match status" value="3"/>
</dbReference>
<evidence type="ECO:0000256" key="2">
    <source>
        <dbReference type="ARBA" id="ARBA00023043"/>
    </source>
</evidence>
<sequence>MPPTPKEHPTAKFAANPEETEAVPEPGLNIILAKCGKGAVMLANQVPALAKSVGVRPWAAPPSVVLYTETRARGARPGRLEKTSEGANHRTRGRVELHVLLFVYVQEPVFSREGGEFRLEPDGLSLLLEAGAGVNAPADAFGQSPAHLAACGGQAFFLLWQLQTGANLNQQDCHGEAPIHKAAKVGSLECLALLVASDARIDLCNNDGQTAEDLAWAFGFLECAKFLTTVKHTQNMKLREQPSYSLKDNCGLPREASAGKKRACGIMGPANRKRRR</sequence>
<dbReference type="Pfam" id="PF12796">
    <property type="entry name" value="Ank_2"/>
    <property type="match status" value="1"/>
</dbReference>
<dbReference type="InterPro" id="IPR036770">
    <property type="entry name" value="Ankyrin_rpt-contain_sf"/>
</dbReference>
<organism evidence="5 6">
    <name type="scientific">Chelonia mydas</name>
    <name type="common">Green sea-turtle</name>
    <name type="synonym">Chelonia agassizi</name>
    <dbReference type="NCBI Taxonomy" id="8469"/>
    <lineage>
        <taxon>Eukaryota</taxon>
        <taxon>Metazoa</taxon>
        <taxon>Chordata</taxon>
        <taxon>Craniata</taxon>
        <taxon>Vertebrata</taxon>
        <taxon>Euteleostomi</taxon>
        <taxon>Archelosauria</taxon>
        <taxon>Testudinata</taxon>
        <taxon>Testudines</taxon>
        <taxon>Cryptodira</taxon>
        <taxon>Durocryptodira</taxon>
        <taxon>Americhelydia</taxon>
        <taxon>Chelonioidea</taxon>
        <taxon>Cheloniidae</taxon>
        <taxon>Chelonia</taxon>
    </lineage>
</organism>
<keyword evidence="2 3" id="KW-0040">ANK repeat</keyword>
<feature type="compositionally biased region" description="Basic and acidic residues" evidence="4">
    <location>
        <begin position="1"/>
        <end position="10"/>
    </location>
</feature>
<keyword evidence="1" id="KW-0677">Repeat</keyword>
<dbReference type="AlphaFoldDB" id="M7B533"/>
<evidence type="ECO:0000256" key="4">
    <source>
        <dbReference type="SAM" id="MobiDB-lite"/>
    </source>
</evidence>
<keyword evidence="6" id="KW-1185">Reference proteome</keyword>
<protein>
    <submittedName>
        <fullName evidence="5">Ankyrin repeat domain-containing protein 37</fullName>
    </submittedName>
</protein>
<proteinExistence type="predicted"/>
<reference evidence="6" key="1">
    <citation type="journal article" date="2013" name="Nat. Genet.">
        <title>The draft genomes of soft-shell turtle and green sea turtle yield insights into the development and evolution of the turtle-specific body plan.</title>
        <authorList>
            <person name="Wang Z."/>
            <person name="Pascual-Anaya J."/>
            <person name="Zadissa A."/>
            <person name="Li W."/>
            <person name="Niimura Y."/>
            <person name="Huang Z."/>
            <person name="Li C."/>
            <person name="White S."/>
            <person name="Xiong Z."/>
            <person name="Fang D."/>
            <person name="Wang B."/>
            <person name="Ming Y."/>
            <person name="Chen Y."/>
            <person name="Zheng Y."/>
            <person name="Kuraku S."/>
            <person name="Pignatelli M."/>
            <person name="Herrero J."/>
            <person name="Beal K."/>
            <person name="Nozawa M."/>
            <person name="Li Q."/>
            <person name="Wang J."/>
            <person name="Zhang H."/>
            <person name="Yu L."/>
            <person name="Shigenobu S."/>
            <person name="Wang J."/>
            <person name="Liu J."/>
            <person name="Flicek P."/>
            <person name="Searle S."/>
            <person name="Wang J."/>
            <person name="Kuratani S."/>
            <person name="Yin Y."/>
            <person name="Aken B."/>
            <person name="Zhang G."/>
            <person name="Irie N."/>
        </authorList>
    </citation>
    <scope>NUCLEOTIDE SEQUENCE [LARGE SCALE GENOMIC DNA]</scope>
</reference>
<dbReference type="eggNOG" id="KOG0504">
    <property type="taxonomic scope" value="Eukaryota"/>
</dbReference>
<dbReference type="PANTHER" id="PTHR24201">
    <property type="entry name" value="ANK_REP_REGION DOMAIN-CONTAINING PROTEIN"/>
    <property type="match status" value="1"/>
</dbReference>
<dbReference type="PANTHER" id="PTHR24201:SF0">
    <property type="entry name" value="ANKYRIN REPEAT DOMAIN-CONTAINING PROTEIN 37"/>
    <property type="match status" value="1"/>
</dbReference>
<dbReference type="GO" id="GO:0005737">
    <property type="term" value="C:cytoplasm"/>
    <property type="evidence" value="ECO:0007669"/>
    <property type="project" value="TreeGrafter"/>
</dbReference>
<feature type="repeat" description="ANK" evidence="3">
    <location>
        <begin position="174"/>
        <end position="206"/>
    </location>
</feature>
<dbReference type="SUPFAM" id="SSF48403">
    <property type="entry name" value="Ankyrin repeat"/>
    <property type="match status" value="1"/>
</dbReference>
<dbReference type="PROSITE" id="PS50297">
    <property type="entry name" value="ANK_REP_REGION"/>
    <property type="match status" value="1"/>
</dbReference>
<dbReference type="EMBL" id="KB541463">
    <property type="protein sequence ID" value="EMP32229.1"/>
    <property type="molecule type" value="Genomic_DNA"/>
</dbReference>
<dbReference type="InterPro" id="IPR002110">
    <property type="entry name" value="Ankyrin_rpt"/>
</dbReference>
<dbReference type="Proteomes" id="UP000031443">
    <property type="component" value="Unassembled WGS sequence"/>
</dbReference>